<reference evidence="1 2" key="1">
    <citation type="journal article" date="2015" name="Genome Announc.">
        <title>Complete Genome Sequence of the Type Strain Corynebacterium mustelae DSM 45274, Isolated from Various Tissues of a Male Ferret with Lethal Sepsis.</title>
        <authorList>
            <person name="Ruckert C."/>
            <person name="Eimer J."/>
            <person name="Winkler A."/>
            <person name="Tauch A."/>
        </authorList>
    </citation>
    <scope>NUCLEOTIDE SEQUENCE [LARGE SCALE GENOMIC DNA]</scope>
    <source>
        <strain evidence="1 2">DSM 45274</strain>
    </source>
</reference>
<gene>
    <name evidence="1" type="ORF">CMUST_05940</name>
</gene>
<name>A0A0G3GWI4_9CORY</name>
<organism evidence="1 2">
    <name type="scientific">Corynebacterium mustelae</name>
    <dbReference type="NCBI Taxonomy" id="571915"/>
    <lineage>
        <taxon>Bacteria</taxon>
        <taxon>Bacillati</taxon>
        <taxon>Actinomycetota</taxon>
        <taxon>Actinomycetes</taxon>
        <taxon>Mycobacteriales</taxon>
        <taxon>Corynebacteriaceae</taxon>
        <taxon>Corynebacterium</taxon>
    </lineage>
</organism>
<dbReference type="PATRIC" id="fig|571915.4.peg.1263"/>
<dbReference type="KEGG" id="cmv:CMUST_05940"/>
<dbReference type="AlphaFoldDB" id="A0A0G3GWI4"/>
<protein>
    <submittedName>
        <fullName evidence="1">Uncharacterized protein</fullName>
    </submittedName>
</protein>
<sequence>MEYEILLFIPDRDENNQVVIGPRAFSKNEELKQRYKNREASPSPELNSVMDQIDDAIFEFSTYSGDELYESVTVWGDRIIWILIAEPTAKSLYMYLMKLALDNGLGMVDRTRDFVVLYGDDDQRFRLSVSGKVDMLAVSEAAIPQTCSYSADADGFFIVVDDATSKEQRFIQAFRFNTESTFRFNDKTVVPGWWKVEYHEGDNEHHYLTFVPGPAEAAEAIQQWMRGAPEFFKLGWEKML</sequence>
<accession>A0A0G3GWI4</accession>
<dbReference type="OrthoDB" id="3829914at2"/>
<evidence type="ECO:0000313" key="2">
    <source>
        <dbReference type="Proteomes" id="UP000035199"/>
    </source>
</evidence>
<dbReference type="Proteomes" id="UP000035199">
    <property type="component" value="Chromosome"/>
</dbReference>
<proteinExistence type="predicted"/>
<evidence type="ECO:0000313" key="1">
    <source>
        <dbReference type="EMBL" id="AKK05524.1"/>
    </source>
</evidence>
<dbReference type="STRING" id="571915.CMUST_05940"/>
<dbReference type="RefSeq" id="WP_047261719.1">
    <property type="nucleotide sequence ID" value="NZ_CP011542.1"/>
</dbReference>
<reference evidence="2" key="2">
    <citation type="submission" date="2015-05" db="EMBL/GenBank/DDBJ databases">
        <title>Complete genome sequence of Corynebacterium mustelae DSM 45274, isolated from various tissues of a male ferret with lethal sepsis.</title>
        <authorList>
            <person name="Ruckert C."/>
            <person name="Albersmeier A."/>
            <person name="Winkler A."/>
            <person name="Tauch A."/>
        </authorList>
    </citation>
    <scope>NUCLEOTIDE SEQUENCE [LARGE SCALE GENOMIC DNA]</scope>
    <source>
        <strain evidence="2">DSM 45274</strain>
    </source>
</reference>
<keyword evidence="2" id="KW-1185">Reference proteome</keyword>
<dbReference type="EMBL" id="CP011542">
    <property type="protein sequence ID" value="AKK05524.1"/>
    <property type="molecule type" value="Genomic_DNA"/>
</dbReference>